<geneLocation type="plasmid" evidence="2 3">
    <name>unnamed1</name>
</geneLocation>
<organism evidence="2 3">
    <name type="scientific">Rubrobacter tropicus</name>
    <dbReference type="NCBI Taxonomy" id="2653851"/>
    <lineage>
        <taxon>Bacteria</taxon>
        <taxon>Bacillati</taxon>
        <taxon>Actinomycetota</taxon>
        <taxon>Rubrobacteria</taxon>
        <taxon>Rubrobacterales</taxon>
        <taxon>Rubrobacteraceae</taxon>
        <taxon>Rubrobacter</taxon>
    </lineage>
</organism>
<dbReference type="Proteomes" id="UP000501452">
    <property type="component" value="Plasmid unnamed1"/>
</dbReference>
<keyword evidence="3" id="KW-1185">Reference proteome</keyword>
<dbReference type="AlphaFoldDB" id="A0A6G8QG65"/>
<keyword evidence="2" id="KW-0614">Plasmid</keyword>
<feature type="compositionally biased region" description="Low complexity" evidence="1">
    <location>
        <begin position="43"/>
        <end position="68"/>
    </location>
</feature>
<evidence type="ECO:0000313" key="3">
    <source>
        <dbReference type="Proteomes" id="UP000501452"/>
    </source>
</evidence>
<dbReference type="RefSeq" id="WP_166180853.1">
    <property type="nucleotide sequence ID" value="NZ_CP045120.1"/>
</dbReference>
<reference evidence="2 3" key="1">
    <citation type="submission" date="2019-10" db="EMBL/GenBank/DDBJ databases">
        <title>Rubrobacter sp nov SCSIO 52090 isolated from a deep-sea sediment in the South China Sea.</title>
        <authorList>
            <person name="Chen R.W."/>
        </authorList>
    </citation>
    <scope>NUCLEOTIDE SEQUENCE [LARGE SCALE GENOMIC DNA]</scope>
    <source>
        <strain evidence="2 3">SCSIO 52909</strain>
        <plasmid evidence="2 3">unnamed1</plasmid>
    </source>
</reference>
<feature type="compositionally biased region" description="Basic residues" evidence="1">
    <location>
        <begin position="69"/>
        <end position="79"/>
    </location>
</feature>
<accession>A0A6G8QG65</accession>
<protein>
    <submittedName>
        <fullName evidence="2">Uncharacterized protein</fullName>
    </submittedName>
</protein>
<evidence type="ECO:0000256" key="1">
    <source>
        <dbReference type="SAM" id="MobiDB-lite"/>
    </source>
</evidence>
<sequence length="144" mass="15445">MGRDRIDRAANPLAAMMEEELEGLEVEDVGEAGGGETSAALVPEAADGPGRRAPAAPGGVTRTPGPTRRSGRRPGRPKGGRNSDPNMVPISAKIHKDVRFAVDRVLADQSALAGRPVYMAEVIERLLRFYVEQGDPYELLEDAR</sequence>
<name>A0A6G8QG65_9ACTN</name>
<proteinExistence type="predicted"/>
<dbReference type="KEGG" id="rub:GBA63_22615"/>
<dbReference type="EMBL" id="CP045120">
    <property type="protein sequence ID" value="QIN85494.1"/>
    <property type="molecule type" value="Genomic_DNA"/>
</dbReference>
<gene>
    <name evidence="2" type="ORF">GBA63_22615</name>
</gene>
<evidence type="ECO:0000313" key="2">
    <source>
        <dbReference type="EMBL" id="QIN85494.1"/>
    </source>
</evidence>
<feature type="region of interest" description="Disordered" evidence="1">
    <location>
        <begin position="25"/>
        <end position="89"/>
    </location>
</feature>